<dbReference type="GO" id="GO:0005975">
    <property type="term" value="P:carbohydrate metabolic process"/>
    <property type="evidence" value="ECO:0007669"/>
    <property type="project" value="InterPro"/>
</dbReference>
<accession>A0A2G8K040</accession>
<evidence type="ECO:0000256" key="5">
    <source>
        <dbReference type="ARBA" id="ARBA00022679"/>
    </source>
</evidence>
<reference evidence="14 15" key="1">
    <citation type="journal article" date="2017" name="PLoS Biol.">
        <title>The sea cucumber genome provides insights into morphological evolution and visceral regeneration.</title>
        <authorList>
            <person name="Zhang X."/>
            <person name="Sun L."/>
            <person name="Yuan J."/>
            <person name="Sun Y."/>
            <person name="Gao Y."/>
            <person name="Zhang L."/>
            <person name="Li S."/>
            <person name="Dai H."/>
            <person name="Hamel J.F."/>
            <person name="Liu C."/>
            <person name="Yu Y."/>
            <person name="Liu S."/>
            <person name="Lin W."/>
            <person name="Guo K."/>
            <person name="Jin S."/>
            <person name="Xu P."/>
            <person name="Storey K.B."/>
            <person name="Huan P."/>
            <person name="Zhang T."/>
            <person name="Zhou Y."/>
            <person name="Zhang J."/>
            <person name="Lin C."/>
            <person name="Li X."/>
            <person name="Xing L."/>
            <person name="Huo D."/>
            <person name="Sun M."/>
            <person name="Wang L."/>
            <person name="Mercier A."/>
            <person name="Li F."/>
            <person name="Yang H."/>
            <person name="Xiang J."/>
        </authorList>
    </citation>
    <scope>NUCLEOTIDE SEQUENCE [LARGE SCALE GENOMIC DNA]</scope>
    <source>
        <strain evidence="14">Shaxun</strain>
        <tissue evidence="14">Muscle</tissue>
    </source>
</reference>
<keyword evidence="8" id="KW-1133">Transmembrane helix</keyword>
<dbReference type="InterPro" id="IPR003859">
    <property type="entry name" value="Galactosyl_T"/>
</dbReference>
<keyword evidence="7 11" id="KW-0735">Signal-anchor</keyword>
<evidence type="ECO:0000256" key="10">
    <source>
        <dbReference type="ARBA" id="ARBA00023180"/>
    </source>
</evidence>
<dbReference type="STRING" id="307972.A0A2G8K040"/>
<comment type="pathway">
    <text evidence="2 11">Protein modification; protein glycosylation.</text>
</comment>
<evidence type="ECO:0000256" key="3">
    <source>
        <dbReference type="ARBA" id="ARBA00005735"/>
    </source>
</evidence>
<dbReference type="PANTHER" id="PTHR19300">
    <property type="entry name" value="BETA-1,4-GALACTOSYLTRANSFERASE"/>
    <property type="match status" value="1"/>
</dbReference>
<keyword evidence="5 11" id="KW-0808">Transferase</keyword>
<keyword evidence="10 11" id="KW-0325">Glycoprotein</keyword>
<evidence type="ECO:0000256" key="11">
    <source>
        <dbReference type="RuleBase" id="RU368121"/>
    </source>
</evidence>
<dbReference type="InterPro" id="IPR027791">
    <property type="entry name" value="Galactosyl_T_C"/>
</dbReference>
<protein>
    <recommendedName>
        <fullName evidence="11">Beta-1,4-galactosyltransferase</fullName>
        <ecNumber evidence="11">2.4.1.-</ecNumber>
    </recommendedName>
</protein>
<dbReference type="UniPathway" id="UPA00378"/>
<evidence type="ECO:0000256" key="7">
    <source>
        <dbReference type="ARBA" id="ARBA00022968"/>
    </source>
</evidence>
<dbReference type="SUPFAM" id="SSF53448">
    <property type="entry name" value="Nucleotide-diphospho-sugar transferases"/>
    <property type="match status" value="1"/>
</dbReference>
<evidence type="ECO:0000259" key="12">
    <source>
        <dbReference type="Pfam" id="PF02709"/>
    </source>
</evidence>
<dbReference type="PANTHER" id="PTHR19300:SF38">
    <property type="entry name" value="BETA-1,4-GALACTOSYLTRANSFERASE"/>
    <property type="match status" value="1"/>
</dbReference>
<organism evidence="14 15">
    <name type="scientific">Stichopus japonicus</name>
    <name type="common">Sea cucumber</name>
    <dbReference type="NCBI Taxonomy" id="307972"/>
    <lineage>
        <taxon>Eukaryota</taxon>
        <taxon>Metazoa</taxon>
        <taxon>Echinodermata</taxon>
        <taxon>Eleutherozoa</taxon>
        <taxon>Echinozoa</taxon>
        <taxon>Holothuroidea</taxon>
        <taxon>Aspidochirotacea</taxon>
        <taxon>Aspidochirotida</taxon>
        <taxon>Stichopodidae</taxon>
        <taxon>Apostichopus</taxon>
    </lineage>
</organism>
<dbReference type="OrthoDB" id="10038994at2759"/>
<comment type="similarity">
    <text evidence="3 11">Belongs to the glycosyltransferase 7 family.</text>
</comment>
<dbReference type="GO" id="GO:0008489">
    <property type="term" value="F:UDP-galactose:glucosylceramide beta-1,4-galactosyltransferase activity"/>
    <property type="evidence" value="ECO:0007669"/>
    <property type="project" value="TreeGrafter"/>
</dbReference>
<dbReference type="Pfam" id="PF02709">
    <property type="entry name" value="Glyco_transf_7C"/>
    <property type="match status" value="1"/>
</dbReference>
<comment type="subcellular location">
    <subcellularLocation>
        <location evidence="1">Membrane</location>
        <topology evidence="1">Single-pass type II membrane protein</topology>
    </subcellularLocation>
</comment>
<evidence type="ECO:0000256" key="9">
    <source>
        <dbReference type="ARBA" id="ARBA00023136"/>
    </source>
</evidence>
<sequence>MILTKQKFNKTNFFGSSPLEALPSHSDANCSKTYSAFLKFFTETNVSIDVSEIDLKHVEEEVFKEDLADVRKFTADATQDVRSMYRHTKKAAEKGLMLKDILSEGMKVGDNYWYVPGGHWIPASCIPRWKVAIIIPFRDRFVHLPIILRHLVPFLKEQYLEFGIFFVEQLLTIPNGTALYSMTWTTSLSAMATSTVAVECQNISYLVQIDGVINCCTAFFFGAVTGFTRSQVADFNGFPNTYWGWGGEDDDILGRMRSVGLFKTRPWGQVGFYNVIPHHHKSAPKNKNRVCLLNHYKQRLSTDGLVNLKYGTPRVTLLPLYTNISVDIQHLPWNEQWLDCKEDA</sequence>
<dbReference type="Proteomes" id="UP000230750">
    <property type="component" value="Unassembled WGS sequence"/>
</dbReference>
<evidence type="ECO:0000256" key="8">
    <source>
        <dbReference type="ARBA" id="ARBA00022989"/>
    </source>
</evidence>
<feature type="domain" description="Galactosyltransferase N-terminal" evidence="13">
    <location>
        <begin position="113"/>
        <end position="170"/>
    </location>
</feature>
<comment type="function">
    <text evidence="11">Catalyses the transfer of galactose onto proteins or lipids.</text>
</comment>
<dbReference type="PRINTS" id="PR02050">
    <property type="entry name" value="B14GALTRFASE"/>
</dbReference>
<keyword evidence="9" id="KW-0472">Membrane</keyword>
<keyword evidence="4 11" id="KW-0328">Glycosyltransferase</keyword>
<dbReference type="GO" id="GO:0005794">
    <property type="term" value="C:Golgi apparatus"/>
    <property type="evidence" value="ECO:0007669"/>
    <property type="project" value="TreeGrafter"/>
</dbReference>
<gene>
    <name evidence="14" type="ORF">BSL78_21792</name>
</gene>
<proteinExistence type="inferred from homology"/>
<evidence type="ECO:0000256" key="4">
    <source>
        <dbReference type="ARBA" id="ARBA00022676"/>
    </source>
</evidence>
<dbReference type="Pfam" id="PF13733">
    <property type="entry name" value="Glyco_transf_7N"/>
    <property type="match status" value="1"/>
</dbReference>
<evidence type="ECO:0000259" key="13">
    <source>
        <dbReference type="Pfam" id="PF13733"/>
    </source>
</evidence>
<dbReference type="Gene3D" id="3.90.550.10">
    <property type="entry name" value="Spore Coat Polysaccharide Biosynthesis Protein SpsA, Chain A"/>
    <property type="match status" value="2"/>
</dbReference>
<dbReference type="AlphaFoldDB" id="A0A2G8K040"/>
<comment type="caution">
    <text evidence="14">The sequence shown here is derived from an EMBL/GenBank/DDBJ whole genome shotgun (WGS) entry which is preliminary data.</text>
</comment>
<keyword evidence="6" id="KW-0812">Transmembrane</keyword>
<evidence type="ECO:0000313" key="14">
    <source>
        <dbReference type="EMBL" id="PIK41360.1"/>
    </source>
</evidence>
<evidence type="ECO:0000256" key="2">
    <source>
        <dbReference type="ARBA" id="ARBA00004922"/>
    </source>
</evidence>
<name>A0A2G8K040_STIJA</name>
<evidence type="ECO:0000313" key="15">
    <source>
        <dbReference type="Proteomes" id="UP000230750"/>
    </source>
</evidence>
<dbReference type="EC" id="2.4.1.-" evidence="11"/>
<dbReference type="InterPro" id="IPR027995">
    <property type="entry name" value="Galactosyl_T_N"/>
</dbReference>
<dbReference type="InterPro" id="IPR029044">
    <property type="entry name" value="Nucleotide-diphossugar_trans"/>
</dbReference>
<evidence type="ECO:0000256" key="6">
    <source>
        <dbReference type="ARBA" id="ARBA00022692"/>
    </source>
</evidence>
<dbReference type="GO" id="GO:0016020">
    <property type="term" value="C:membrane"/>
    <property type="evidence" value="ECO:0007669"/>
    <property type="project" value="UniProtKB-SubCell"/>
</dbReference>
<dbReference type="EMBL" id="MRZV01001026">
    <property type="protein sequence ID" value="PIK41360.1"/>
    <property type="molecule type" value="Genomic_DNA"/>
</dbReference>
<feature type="domain" description="Galactosyltransferase C-terminal" evidence="12">
    <location>
        <begin position="220"/>
        <end position="279"/>
    </location>
</feature>
<evidence type="ECO:0000256" key="1">
    <source>
        <dbReference type="ARBA" id="ARBA00004606"/>
    </source>
</evidence>
<keyword evidence="15" id="KW-1185">Reference proteome</keyword>